<organism evidence="1 2">
    <name type="scientific">Catellatospora coxensis</name>
    <dbReference type="NCBI Taxonomy" id="310354"/>
    <lineage>
        <taxon>Bacteria</taxon>
        <taxon>Bacillati</taxon>
        <taxon>Actinomycetota</taxon>
        <taxon>Actinomycetes</taxon>
        <taxon>Micromonosporales</taxon>
        <taxon>Micromonosporaceae</taxon>
        <taxon>Catellatospora</taxon>
    </lineage>
</organism>
<gene>
    <name evidence="1" type="ORF">Cco03nite_54860</name>
</gene>
<sequence length="211" mass="22483">MKVRKPWAIGGLGAVLGGIALAVTLVAGGGPSLTSTPTGSAHADELHHFEDVPTMLATSDLVVTAKVVKIGKGRSVGPDDGSKITFREVRLQVLSIQYDRTGAQPAELVVEEEGWDAKGRGYTLEGLSWSKVGDVGHFFLVRKRDAPDRHRLVNSQGRVLIKDSRLDGNQRAHFNAEITGMSPATFEKLLTAAAADVRAGRIKPQRPGAAD</sequence>
<evidence type="ECO:0000313" key="1">
    <source>
        <dbReference type="EMBL" id="GIG08786.1"/>
    </source>
</evidence>
<reference evidence="1 2" key="1">
    <citation type="submission" date="2021-01" db="EMBL/GenBank/DDBJ databases">
        <title>Whole genome shotgun sequence of Catellatospora coxensis NBRC 107359.</title>
        <authorList>
            <person name="Komaki H."/>
            <person name="Tamura T."/>
        </authorList>
    </citation>
    <scope>NUCLEOTIDE SEQUENCE [LARGE SCALE GENOMIC DNA]</scope>
    <source>
        <strain evidence="1 2">NBRC 107359</strain>
    </source>
</reference>
<dbReference type="Proteomes" id="UP000630887">
    <property type="component" value="Unassembled WGS sequence"/>
</dbReference>
<evidence type="ECO:0000313" key="2">
    <source>
        <dbReference type="Proteomes" id="UP000630887"/>
    </source>
</evidence>
<dbReference type="AlphaFoldDB" id="A0A8J3PBD0"/>
<accession>A0A8J3PBD0</accession>
<comment type="caution">
    <text evidence="1">The sequence shown here is derived from an EMBL/GenBank/DDBJ whole genome shotgun (WGS) entry which is preliminary data.</text>
</comment>
<protein>
    <submittedName>
        <fullName evidence="1">Uncharacterized protein</fullName>
    </submittedName>
</protein>
<keyword evidence="2" id="KW-1185">Reference proteome</keyword>
<dbReference type="RefSeq" id="WP_203695094.1">
    <property type="nucleotide sequence ID" value="NZ_BAAALC010000020.1"/>
</dbReference>
<proteinExistence type="predicted"/>
<name>A0A8J3PBD0_9ACTN</name>
<dbReference type="EMBL" id="BONI01000053">
    <property type="protein sequence ID" value="GIG08786.1"/>
    <property type="molecule type" value="Genomic_DNA"/>
</dbReference>